<reference evidence="3" key="1">
    <citation type="journal article" date="2014" name="Int. J. Syst. Evol. Microbiol.">
        <title>Complete genome of a new Firmicutes species belonging to the dominant human colonic microbiota ('Ruminococcus bicirculans') reveals two chromosomes and a selective capacity to utilize plant glucans.</title>
        <authorList>
            <consortium name="NISC Comparative Sequencing Program"/>
            <person name="Wegmann U."/>
            <person name="Louis P."/>
            <person name="Goesmann A."/>
            <person name="Henrissat B."/>
            <person name="Duncan S.H."/>
            <person name="Flint H.J."/>
        </authorList>
    </citation>
    <scope>NUCLEOTIDE SEQUENCE</scope>
    <source>
        <strain evidence="3">NBRC 107715</strain>
    </source>
</reference>
<sequence>MARYFFDLHVDRAVTRDDIGTECSHLGEVRKAAQHQLPNVARDKIPQDGSRRSIVVLVTNEAGDPVYSASINQAGLC</sequence>
<reference evidence="3" key="4">
    <citation type="submission" date="2023-01" db="EMBL/GenBank/DDBJ databases">
        <title>Draft genome sequence of Methylobacterium oxalidis strain NBRC 107715.</title>
        <authorList>
            <person name="Sun Q."/>
            <person name="Mori K."/>
        </authorList>
    </citation>
    <scope>NUCLEOTIDE SEQUENCE</scope>
    <source>
        <strain evidence="3">NBRC 107715</strain>
    </source>
</reference>
<evidence type="ECO:0000313" key="3">
    <source>
        <dbReference type="EMBL" id="GLS62476.1"/>
    </source>
</evidence>
<accession>A0A512J8P6</accession>
<feature type="domain" description="DUF6894" evidence="1">
    <location>
        <begin position="3"/>
        <end position="71"/>
    </location>
</feature>
<dbReference type="OrthoDB" id="8296556at2"/>
<evidence type="ECO:0000313" key="2">
    <source>
        <dbReference type="EMBL" id="GEP06331.1"/>
    </source>
</evidence>
<dbReference type="Proteomes" id="UP000321960">
    <property type="component" value="Unassembled WGS sequence"/>
</dbReference>
<organism evidence="2 4">
    <name type="scientific">Methylobacterium oxalidis</name>
    <dbReference type="NCBI Taxonomy" id="944322"/>
    <lineage>
        <taxon>Bacteria</taxon>
        <taxon>Pseudomonadati</taxon>
        <taxon>Pseudomonadota</taxon>
        <taxon>Alphaproteobacteria</taxon>
        <taxon>Hyphomicrobiales</taxon>
        <taxon>Methylobacteriaceae</taxon>
        <taxon>Methylobacterium</taxon>
    </lineage>
</organism>
<proteinExistence type="predicted"/>
<dbReference type="AlphaFoldDB" id="A0A512J8P6"/>
<evidence type="ECO:0000313" key="4">
    <source>
        <dbReference type="Proteomes" id="UP000321960"/>
    </source>
</evidence>
<dbReference type="InterPro" id="IPR054189">
    <property type="entry name" value="DUF6894"/>
</dbReference>
<dbReference type="EMBL" id="BJZU01000100">
    <property type="protein sequence ID" value="GEP06331.1"/>
    <property type="molecule type" value="Genomic_DNA"/>
</dbReference>
<protein>
    <recommendedName>
        <fullName evidence="1">DUF6894 domain-containing protein</fullName>
    </recommendedName>
</protein>
<evidence type="ECO:0000259" key="1">
    <source>
        <dbReference type="Pfam" id="PF21834"/>
    </source>
</evidence>
<dbReference type="EMBL" id="BSPK01000010">
    <property type="protein sequence ID" value="GLS62476.1"/>
    <property type="molecule type" value="Genomic_DNA"/>
</dbReference>
<dbReference type="RefSeq" id="WP_147027855.1">
    <property type="nucleotide sequence ID" value="NZ_BJZU01000100.1"/>
</dbReference>
<evidence type="ECO:0000313" key="5">
    <source>
        <dbReference type="Proteomes" id="UP001156856"/>
    </source>
</evidence>
<dbReference type="Proteomes" id="UP001156856">
    <property type="component" value="Unassembled WGS sequence"/>
</dbReference>
<name>A0A512J8P6_9HYPH</name>
<reference evidence="2 4" key="3">
    <citation type="submission" date="2019-07" db="EMBL/GenBank/DDBJ databases">
        <title>Whole genome shotgun sequence of Methylobacterium oxalidis NBRC 107715.</title>
        <authorList>
            <person name="Hosoyama A."/>
            <person name="Uohara A."/>
            <person name="Ohji S."/>
            <person name="Ichikawa N."/>
        </authorList>
    </citation>
    <scope>NUCLEOTIDE SEQUENCE [LARGE SCALE GENOMIC DNA]</scope>
    <source>
        <strain evidence="2 4">NBRC 107715</strain>
    </source>
</reference>
<dbReference type="Pfam" id="PF21834">
    <property type="entry name" value="DUF6894"/>
    <property type="match status" value="1"/>
</dbReference>
<comment type="caution">
    <text evidence="2">The sequence shown here is derived from an EMBL/GenBank/DDBJ whole genome shotgun (WGS) entry which is preliminary data.</text>
</comment>
<reference evidence="5" key="2">
    <citation type="journal article" date="2019" name="Int. J. Syst. Evol. Microbiol.">
        <title>The Global Catalogue of Microorganisms (GCM) 10K type strain sequencing project: providing services to taxonomists for standard genome sequencing and annotation.</title>
        <authorList>
            <consortium name="The Broad Institute Genomics Platform"/>
            <consortium name="The Broad Institute Genome Sequencing Center for Infectious Disease"/>
            <person name="Wu L."/>
            <person name="Ma J."/>
        </authorList>
    </citation>
    <scope>NUCLEOTIDE SEQUENCE [LARGE SCALE GENOMIC DNA]</scope>
    <source>
        <strain evidence="5">NBRC 107715</strain>
    </source>
</reference>
<gene>
    <name evidence="3" type="ORF">GCM10007888_08570</name>
    <name evidence="2" type="ORF">MOX02_43690</name>
</gene>
<keyword evidence="5" id="KW-1185">Reference proteome</keyword>